<proteinExistence type="predicted"/>
<dbReference type="OrthoDB" id="1166721at2759"/>
<gene>
    <name evidence="9" type="ORF">FNV43_RR12773</name>
</gene>
<dbReference type="GO" id="GO:0009736">
    <property type="term" value="P:cytokinin-activated signaling pathway"/>
    <property type="evidence" value="ECO:0007669"/>
    <property type="project" value="InterPro"/>
</dbReference>
<dbReference type="Proteomes" id="UP000796880">
    <property type="component" value="Unassembled WGS sequence"/>
</dbReference>
<organism evidence="9 10">
    <name type="scientific">Rhamnella rubrinervis</name>
    <dbReference type="NCBI Taxonomy" id="2594499"/>
    <lineage>
        <taxon>Eukaryota</taxon>
        <taxon>Viridiplantae</taxon>
        <taxon>Streptophyta</taxon>
        <taxon>Embryophyta</taxon>
        <taxon>Tracheophyta</taxon>
        <taxon>Spermatophyta</taxon>
        <taxon>Magnoliopsida</taxon>
        <taxon>eudicotyledons</taxon>
        <taxon>Gunneridae</taxon>
        <taxon>Pentapetalae</taxon>
        <taxon>rosids</taxon>
        <taxon>fabids</taxon>
        <taxon>Rosales</taxon>
        <taxon>Rhamnaceae</taxon>
        <taxon>rhamnoid group</taxon>
        <taxon>Rhamneae</taxon>
        <taxon>Rhamnella</taxon>
    </lineage>
</organism>
<dbReference type="InterPro" id="IPR006447">
    <property type="entry name" value="Myb_dom_plants"/>
</dbReference>
<dbReference type="EMBL" id="VOIH02000005">
    <property type="protein sequence ID" value="KAF3447586.1"/>
    <property type="molecule type" value="Genomic_DNA"/>
</dbReference>
<evidence type="ECO:0000313" key="10">
    <source>
        <dbReference type="Proteomes" id="UP000796880"/>
    </source>
</evidence>
<comment type="subcellular location">
    <subcellularLocation>
        <location evidence="1">Nucleus</location>
    </subcellularLocation>
</comment>
<reference evidence="9" key="1">
    <citation type="submission" date="2020-03" db="EMBL/GenBank/DDBJ databases">
        <title>A high-quality chromosome-level genome assembly of a woody plant with both climbing and erect habits, Rhamnella rubrinervis.</title>
        <authorList>
            <person name="Lu Z."/>
            <person name="Yang Y."/>
            <person name="Zhu X."/>
            <person name="Sun Y."/>
        </authorList>
    </citation>
    <scope>NUCLEOTIDE SEQUENCE</scope>
    <source>
        <strain evidence="9">BYM</strain>
        <tissue evidence="9">Leaf</tissue>
    </source>
</reference>
<dbReference type="PANTHER" id="PTHR43874:SF19">
    <property type="entry name" value="RESPONSE REGULATOR 23-RELATED"/>
    <property type="match status" value="1"/>
</dbReference>
<dbReference type="PROSITE" id="PS50110">
    <property type="entry name" value="RESPONSE_REGULATORY"/>
    <property type="match status" value="1"/>
</dbReference>
<dbReference type="GO" id="GO:0000160">
    <property type="term" value="P:phosphorelay signal transduction system"/>
    <property type="evidence" value="ECO:0007669"/>
    <property type="project" value="UniProtKB-KW"/>
</dbReference>
<evidence type="ECO:0000256" key="2">
    <source>
        <dbReference type="ARBA" id="ARBA00023012"/>
    </source>
</evidence>
<dbReference type="Gene3D" id="1.10.10.60">
    <property type="entry name" value="Homeodomain-like"/>
    <property type="match status" value="1"/>
</dbReference>
<evidence type="ECO:0000256" key="7">
    <source>
        <dbReference type="SAM" id="MobiDB-lite"/>
    </source>
</evidence>
<dbReference type="FunFam" id="1.10.10.60:FF:000007">
    <property type="entry name" value="Two-component response regulator"/>
    <property type="match status" value="1"/>
</dbReference>
<dbReference type="InterPro" id="IPR009057">
    <property type="entry name" value="Homeodomain-like_sf"/>
</dbReference>
<keyword evidence="6" id="KW-0597">Phosphoprotein</keyword>
<evidence type="ECO:0000256" key="4">
    <source>
        <dbReference type="ARBA" id="ARBA00023163"/>
    </source>
</evidence>
<protein>
    <recommendedName>
        <fullName evidence="8">Response regulatory domain-containing protein</fullName>
    </recommendedName>
</protein>
<sequence length="748" mass="82170">MPASDEIHAEEHGQSVISPTSSTKLRIMVVDDDATFLAIVSGLLKMLNHEVVTFRNPLHALSTLGAKKNYFDLVITDVHMPQIDGFEMQQRVQQHFKLPLIMISADDRESVMLKALERGVALYIVKPVSLNDLKNLWQYVVAAKNTNKPAHTTSHQSNKSVSSSSSSSPPLLQPPSSSAEKVISSDESINNKTASISSANNTRSTTHHHHHKYSSKVSAKRKRSHGKELLQQQHDVHRDSSARVRKTTTTITNGARKAKVIWTNALQTRFLEAINYIGLERSVPKKILEAMNVQGLTRENVASHLQEGSRTEVYRGMKYRLFLKKVAERSARAANLSARSQFSNIGLNRSTALNSRCYGQHPRRASSQSRFRGNNMSVLNAPNLGLGRFNDHGASSSTSIPQFGNRQPNFLSSQANFQQPNFGPNPFREANFSSVNGVNAGSNFSVGGHRPYESVKATNGIMNNVANPMQINQQQTQKSLQIFTTDPLGYNFGGSSSVTPKANYSSSNYGKTGSLGGSHPVPNYSNIFAGTQKTSGGYAAPKDPLVPNGCGNSAGFNNSSSLMNSSYDTIMTAVQIGNRSFNCLPRREDVSSVDFPSANQLSPRLPEANKQDNTAVQPPLQQQQHDLFNNLEGNYIFNATKIPSQSTNMSDSKQFGGDDLSNPNLQQMSFQFCYQKQGGKEIQNSDYSQKQDIGKLMDIDLKGKSVVEDETPAENSFLDQACFSANFIHKITCIGLGSGVSRHIVQYQ</sequence>
<dbReference type="Pfam" id="PF00072">
    <property type="entry name" value="Response_reg"/>
    <property type="match status" value="1"/>
</dbReference>
<dbReference type="CDD" id="cd17584">
    <property type="entry name" value="REC_typeB_ARR-like"/>
    <property type="match status" value="1"/>
</dbReference>
<keyword evidence="2" id="KW-0902">Two-component regulatory system</keyword>
<evidence type="ECO:0000256" key="5">
    <source>
        <dbReference type="ARBA" id="ARBA00023242"/>
    </source>
</evidence>
<dbReference type="GO" id="GO:0005634">
    <property type="term" value="C:nucleus"/>
    <property type="evidence" value="ECO:0007669"/>
    <property type="project" value="UniProtKB-SubCell"/>
</dbReference>
<dbReference type="SMART" id="SM00448">
    <property type="entry name" value="REC"/>
    <property type="match status" value="1"/>
</dbReference>
<comment type="caution">
    <text evidence="9">The sequence shown here is derived from an EMBL/GenBank/DDBJ whole genome shotgun (WGS) entry which is preliminary data.</text>
</comment>
<dbReference type="NCBIfam" id="TIGR01557">
    <property type="entry name" value="myb_SHAQKYF"/>
    <property type="match status" value="1"/>
</dbReference>
<evidence type="ECO:0000259" key="8">
    <source>
        <dbReference type="PROSITE" id="PS50110"/>
    </source>
</evidence>
<dbReference type="SUPFAM" id="SSF46689">
    <property type="entry name" value="Homeodomain-like"/>
    <property type="match status" value="1"/>
</dbReference>
<keyword evidence="4" id="KW-0804">Transcription</keyword>
<dbReference type="GO" id="GO:0003677">
    <property type="term" value="F:DNA binding"/>
    <property type="evidence" value="ECO:0007669"/>
    <property type="project" value="InterPro"/>
</dbReference>
<dbReference type="Gene3D" id="3.40.50.2300">
    <property type="match status" value="1"/>
</dbReference>
<feature type="modified residue" description="4-aspartylphosphate" evidence="6">
    <location>
        <position position="77"/>
    </location>
</feature>
<dbReference type="InterPro" id="IPR001789">
    <property type="entry name" value="Sig_transdc_resp-reg_receiver"/>
</dbReference>
<accession>A0A8K0H7X7</accession>
<feature type="domain" description="Response regulatory" evidence="8">
    <location>
        <begin position="26"/>
        <end position="141"/>
    </location>
</feature>
<feature type="compositionally biased region" description="Low complexity" evidence="7">
    <location>
        <begin position="154"/>
        <end position="178"/>
    </location>
</feature>
<keyword evidence="3" id="KW-0805">Transcription regulation</keyword>
<evidence type="ECO:0000256" key="1">
    <source>
        <dbReference type="ARBA" id="ARBA00004123"/>
    </source>
</evidence>
<keyword evidence="10" id="KW-1185">Reference proteome</keyword>
<feature type="region of interest" description="Disordered" evidence="7">
    <location>
        <begin position="148"/>
        <end position="247"/>
    </location>
</feature>
<evidence type="ECO:0000313" key="9">
    <source>
        <dbReference type="EMBL" id="KAF3447586.1"/>
    </source>
</evidence>
<name>A0A8K0H7X7_9ROSA</name>
<dbReference type="AlphaFoldDB" id="A0A8K0H7X7"/>
<evidence type="ECO:0000256" key="3">
    <source>
        <dbReference type="ARBA" id="ARBA00023015"/>
    </source>
</evidence>
<keyword evidence="5" id="KW-0539">Nucleus</keyword>
<dbReference type="SUPFAM" id="SSF52172">
    <property type="entry name" value="CheY-like"/>
    <property type="match status" value="1"/>
</dbReference>
<feature type="compositionally biased region" description="Polar residues" evidence="7">
    <location>
        <begin position="185"/>
        <end position="204"/>
    </location>
</feature>
<dbReference type="InterPro" id="IPR045279">
    <property type="entry name" value="ARR-like"/>
</dbReference>
<evidence type="ECO:0000256" key="6">
    <source>
        <dbReference type="PROSITE-ProRule" id="PRU00169"/>
    </source>
</evidence>
<dbReference type="PANTHER" id="PTHR43874">
    <property type="entry name" value="TWO-COMPONENT RESPONSE REGULATOR"/>
    <property type="match status" value="1"/>
</dbReference>
<feature type="compositionally biased region" description="Basic residues" evidence="7">
    <location>
        <begin position="205"/>
        <end position="225"/>
    </location>
</feature>
<dbReference type="InterPro" id="IPR011006">
    <property type="entry name" value="CheY-like_superfamily"/>
</dbReference>